<dbReference type="OrthoDB" id="239741at2"/>
<feature type="domain" description="Solute-binding protein family 5" evidence="5">
    <location>
        <begin position="107"/>
        <end position="453"/>
    </location>
</feature>
<evidence type="ECO:0000259" key="5">
    <source>
        <dbReference type="Pfam" id="PF00496"/>
    </source>
</evidence>
<dbReference type="SUPFAM" id="SSF53850">
    <property type="entry name" value="Periplasmic binding protein-like II"/>
    <property type="match status" value="1"/>
</dbReference>
<dbReference type="EMBL" id="VIGC01000026">
    <property type="protein sequence ID" value="TQE94202.1"/>
    <property type="molecule type" value="Genomic_DNA"/>
</dbReference>
<dbReference type="PANTHER" id="PTHR30290">
    <property type="entry name" value="PERIPLASMIC BINDING COMPONENT OF ABC TRANSPORTER"/>
    <property type="match status" value="1"/>
</dbReference>
<feature type="signal peptide" evidence="4">
    <location>
        <begin position="1"/>
        <end position="27"/>
    </location>
</feature>
<dbReference type="PIRSF" id="PIRSF002741">
    <property type="entry name" value="MppA"/>
    <property type="match status" value="1"/>
</dbReference>
<comment type="caution">
    <text evidence="6">The sequence shown here is derived from an EMBL/GenBank/DDBJ whole genome shotgun (WGS) entry which is preliminary data.</text>
</comment>
<name>A0A540VBV6_9CHLR</name>
<dbReference type="InterPro" id="IPR000914">
    <property type="entry name" value="SBP_5_dom"/>
</dbReference>
<dbReference type="Gene3D" id="3.10.105.10">
    <property type="entry name" value="Dipeptide-binding Protein, Domain 3"/>
    <property type="match status" value="1"/>
</dbReference>
<dbReference type="Pfam" id="PF00496">
    <property type="entry name" value="SBP_bac_5"/>
    <property type="match status" value="1"/>
</dbReference>
<feature type="chain" id="PRO_5022206397" evidence="4">
    <location>
        <begin position="28"/>
        <end position="539"/>
    </location>
</feature>
<keyword evidence="3 4" id="KW-0732">Signal</keyword>
<protein>
    <submittedName>
        <fullName evidence="6">ABC transporter substrate-binding protein</fullName>
    </submittedName>
</protein>
<sequence length="539" mass="60574">MMKTHKRTLTWLILLLLLAACAGPAAAPTAEEAAATEPPAATEAAAAPEEAMPIMGGECPKTGGTLRAAFQNEWAGLDPHTTSSYSSYQILNNVLEGLTFYDNDLQLIPWLAESWERSEDGRTWTLHLRQGVKFSNGREMTAEDVKWSWERLIDPATGSGNAARVGPPDTVIEVVDDYTVSVTHPEPFGIFPQSIGFDKSSGIMAPESVDEDGNVTIPIGTGPFKITELEGTTRLVLQRNEHYWQEGYPCLDEIIIQPIPDDTVRETALRGGEVDWVLSVAPQNVALLEQDPEIVVARAPQLSYDYIGINLTRAPFDDVRVRQAIAYAIDRQQLCEAGFFGLCVPIQGPTGPGSPWYFDYAPYDRDVEKARQLLAEAGYPDGIELELMPTTQYQETVRAAQVLQQQLAEAGITATINALEWSEWLEKEGNFQYDAYICNWNGLIDADQYYYLQHHTGLIFNFTGYSNPEFDRLVEEGRSISDFEERYKIYEQANKILVDDAPYVYMYNKQEIRAYRPYVKGFTVRPDQANNFWTVWLDQ</sequence>
<evidence type="ECO:0000256" key="1">
    <source>
        <dbReference type="ARBA" id="ARBA00005695"/>
    </source>
</evidence>
<dbReference type="Gene3D" id="3.90.76.10">
    <property type="entry name" value="Dipeptide-binding Protein, Domain 1"/>
    <property type="match status" value="1"/>
</dbReference>
<dbReference type="AlphaFoldDB" id="A0A540VBV6"/>
<keyword evidence="2" id="KW-0813">Transport</keyword>
<dbReference type="GO" id="GO:0042597">
    <property type="term" value="C:periplasmic space"/>
    <property type="evidence" value="ECO:0007669"/>
    <property type="project" value="UniProtKB-ARBA"/>
</dbReference>
<organism evidence="6 7">
    <name type="scientific">Litorilinea aerophila</name>
    <dbReference type="NCBI Taxonomy" id="1204385"/>
    <lineage>
        <taxon>Bacteria</taxon>
        <taxon>Bacillati</taxon>
        <taxon>Chloroflexota</taxon>
        <taxon>Caldilineae</taxon>
        <taxon>Caldilineales</taxon>
        <taxon>Caldilineaceae</taxon>
        <taxon>Litorilinea</taxon>
    </lineage>
</organism>
<dbReference type="PANTHER" id="PTHR30290:SF9">
    <property type="entry name" value="OLIGOPEPTIDE-BINDING PROTEIN APPA"/>
    <property type="match status" value="1"/>
</dbReference>
<evidence type="ECO:0000256" key="2">
    <source>
        <dbReference type="ARBA" id="ARBA00022448"/>
    </source>
</evidence>
<dbReference type="Gene3D" id="3.40.190.10">
    <property type="entry name" value="Periplasmic binding protein-like II"/>
    <property type="match status" value="1"/>
</dbReference>
<dbReference type="InParanoid" id="A0A540VBV6"/>
<gene>
    <name evidence="6" type="ORF">FKZ61_17640</name>
</gene>
<dbReference type="InterPro" id="IPR039424">
    <property type="entry name" value="SBP_5"/>
</dbReference>
<dbReference type="InterPro" id="IPR030678">
    <property type="entry name" value="Peptide/Ni-bd"/>
</dbReference>
<evidence type="ECO:0000313" key="6">
    <source>
        <dbReference type="EMBL" id="TQE94202.1"/>
    </source>
</evidence>
<reference evidence="6 7" key="1">
    <citation type="submission" date="2019-06" db="EMBL/GenBank/DDBJ databases">
        <title>Genome sequence of Litorilinea aerophila BAA-2444.</title>
        <authorList>
            <person name="Maclea K.S."/>
            <person name="Maurais E.G."/>
            <person name="Iannazzi L.C."/>
        </authorList>
    </citation>
    <scope>NUCLEOTIDE SEQUENCE [LARGE SCALE GENOMIC DNA]</scope>
    <source>
        <strain evidence="6 7">ATCC BAA-2444</strain>
    </source>
</reference>
<dbReference type="GO" id="GO:0015833">
    <property type="term" value="P:peptide transport"/>
    <property type="evidence" value="ECO:0007669"/>
    <property type="project" value="TreeGrafter"/>
</dbReference>
<evidence type="ECO:0000256" key="3">
    <source>
        <dbReference type="ARBA" id="ARBA00022729"/>
    </source>
</evidence>
<comment type="similarity">
    <text evidence="1">Belongs to the bacterial solute-binding protein 5 family.</text>
</comment>
<dbReference type="GO" id="GO:0043190">
    <property type="term" value="C:ATP-binding cassette (ABC) transporter complex"/>
    <property type="evidence" value="ECO:0007669"/>
    <property type="project" value="InterPro"/>
</dbReference>
<dbReference type="PROSITE" id="PS51257">
    <property type="entry name" value="PROKAR_LIPOPROTEIN"/>
    <property type="match status" value="1"/>
</dbReference>
<dbReference type="Proteomes" id="UP000317371">
    <property type="component" value="Unassembled WGS sequence"/>
</dbReference>
<dbReference type="RefSeq" id="WP_141611480.1">
    <property type="nucleotide sequence ID" value="NZ_VIGC02000026.1"/>
</dbReference>
<dbReference type="GO" id="GO:1904680">
    <property type="term" value="F:peptide transmembrane transporter activity"/>
    <property type="evidence" value="ECO:0007669"/>
    <property type="project" value="TreeGrafter"/>
</dbReference>
<evidence type="ECO:0000313" key="7">
    <source>
        <dbReference type="Proteomes" id="UP000317371"/>
    </source>
</evidence>
<proteinExistence type="inferred from homology"/>
<evidence type="ECO:0000256" key="4">
    <source>
        <dbReference type="SAM" id="SignalP"/>
    </source>
</evidence>
<keyword evidence="7" id="KW-1185">Reference proteome</keyword>
<accession>A0A540VBV6</accession>